<reference evidence="3" key="1">
    <citation type="submission" date="2020-04" db="EMBL/GenBank/DDBJ databases">
        <authorList>
            <person name="Chiriac C."/>
            <person name="Salcher M."/>
            <person name="Ghai R."/>
            <person name="Kavagutti S V."/>
        </authorList>
    </citation>
    <scope>NUCLEOTIDE SEQUENCE</scope>
</reference>
<keyword evidence="3" id="KW-0808">Transferase</keyword>
<gene>
    <name evidence="3" type="ORF">UFOVP671_2</name>
</gene>
<sequence length="173" mass="19850">MALVDINQRQEYFDYMNKLLDAEYLPENSIVFASLDEDGNILGGVLFSQFTRNNCEVTCASSSPRFLNRNFMDVFFHYAFITAGKARVNAIVDVDNEKSKVLCRKIGFIEEGVLKRWYGDKDAVIFRMTREECRWIKDYKIESPKEKTNGKRVVKSSGSCKLSRKSAAKNTAK</sequence>
<dbReference type="SUPFAM" id="SSF55729">
    <property type="entry name" value="Acyl-CoA N-acyltransferases (Nat)"/>
    <property type="match status" value="1"/>
</dbReference>
<dbReference type="EMBL" id="LR796645">
    <property type="protein sequence ID" value="CAB4155364.1"/>
    <property type="molecule type" value="Genomic_DNA"/>
</dbReference>
<keyword evidence="3" id="KW-0687">Ribonucleoprotein</keyword>
<dbReference type="Gene3D" id="3.40.630.30">
    <property type="match status" value="1"/>
</dbReference>
<feature type="domain" description="N-acetyltransferase" evidence="2">
    <location>
        <begin position="1"/>
        <end position="131"/>
    </location>
</feature>
<evidence type="ECO:0000259" key="2">
    <source>
        <dbReference type="PROSITE" id="PS51186"/>
    </source>
</evidence>
<organism evidence="3">
    <name type="scientific">uncultured Caudovirales phage</name>
    <dbReference type="NCBI Taxonomy" id="2100421"/>
    <lineage>
        <taxon>Viruses</taxon>
        <taxon>Duplodnaviria</taxon>
        <taxon>Heunggongvirae</taxon>
        <taxon>Uroviricota</taxon>
        <taxon>Caudoviricetes</taxon>
        <taxon>Peduoviridae</taxon>
        <taxon>Maltschvirus</taxon>
        <taxon>Maltschvirus maltsch</taxon>
    </lineage>
</organism>
<protein>
    <submittedName>
        <fullName evidence="3">RimL Acetyltransferases, including N-acetylases of ribosomal proteins</fullName>
    </submittedName>
</protein>
<dbReference type="InterPro" id="IPR016181">
    <property type="entry name" value="Acyl_CoA_acyltransferase"/>
</dbReference>
<dbReference type="InterPro" id="IPR000182">
    <property type="entry name" value="GNAT_dom"/>
</dbReference>
<dbReference type="GO" id="GO:0016747">
    <property type="term" value="F:acyltransferase activity, transferring groups other than amino-acyl groups"/>
    <property type="evidence" value="ECO:0007669"/>
    <property type="project" value="InterPro"/>
</dbReference>
<feature type="compositionally biased region" description="Basic residues" evidence="1">
    <location>
        <begin position="162"/>
        <end position="173"/>
    </location>
</feature>
<accession>A0A6J5NJ09</accession>
<evidence type="ECO:0000313" key="3">
    <source>
        <dbReference type="EMBL" id="CAB4155364.1"/>
    </source>
</evidence>
<keyword evidence="3" id="KW-0689">Ribosomal protein</keyword>
<proteinExistence type="predicted"/>
<feature type="region of interest" description="Disordered" evidence="1">
    <location>
        <begin position="146"/>
        <end position="173"/>
    </location>
</feature>
<name>A0A6J5NJ09_9CAUD</name>
<dbReference type="PROSITE" id="PS51186">
    <property type="entry name" value="GNAT"/>
    <property type="match status" value="1"/>
</dbReference>
<evidence type="ECO:0000256" key="1">
    <source>
        <dbReference type="SAM" id="MobiDB-lite"/>
    </source>
</evidence>